<dbReference type="Proteomes" id="UP000003586">
    <property type="component" value="Chromosome"/>
</dbReference>
<comment type="catalytic activity">
    <reaction evidence="4 7">
        <text>uridine(38/39/40) in tRNA = pseudouridine(38/39/40) in tRNA</text>
        <dbReference type="Rhea" id="RHEA:22376"/>
        <dbReference type="Rhea" id="RHEA-COMP:10085"/>
        <dbReference type="Rhea" id="RHEA-COMP:10087"/>
        <dbReference type="ChEBI" id="CHEBI:65314"/>
        <dbReference type="ChEBI" id="CHEBI:65315"/>
        <dbReference type="EC" id="5.4.99.12"/>
    </reaction>
</comment>
<feature type="active site" description="Nucleophile" evidence="4 5">
    <location>
        <position position="51"/>
    </location>
</feature>
<dbReference type="Gene3D" id="3.30.70.580">
    <property type="entry name" value="Pseudouridine synthase I, catalytic domain, N-terminal subdomain"/>
    <property type="match status" value="1"/>
</dbReference>
<name>W0F1T6_9BACT</name>
<accession>W0F1T6</accession>
<evidence type="ECO:0000256" key="6">
    <source>
        <dbReference type="PIRSR" id="PIRSR001430-2"/>
    </source>
</evidence>
<dbReference type="EC" id="5.4.99.12" evidence="4"/>
<dbReference type="RefSeq" id="WP_008585321.1">
    <property type="nucleotide sequence ID" value="NZ_CP007035.1"/>
</dbReference>
<dbReference type="GO" id="GO:0031119">
    <property type="term" value="P:tRNA pseudouridine synthesis"/>
    <property type="evidence" value="ECO:0007669"/>
    <property type="project" value="UniProtKB-UniRule"/>
</dbReference>
<keyword evidence="3 4" id="KW-0413">Isomerase</keyword>
<feature type="domain" description="Pseudouridine synthase I TruA alpha/beta" evidence="8">
    <location>
        <begin position="8"/>
        <end position="102"/>
    </location>
</feature>
<dbReference type="AlphaFoldDB" id="W0F1T6"/>
<organism evidence="9 10">
    <name type="scientific">Niabella soli DSM 19437</name>
    <dbReference type="NCBI Taxonomy" id="929713"/>
    <lineage>
        <taxon>Bacteria</taxon>
        <taxon>Pseudomonadati</taxon>
        <taxon>Bacteroidota</taxon>
        <taxon>Chitinophagia</taxon>
        <taxon>Chitinophagales</taxon>
        <taxon>Chitinophagaceae</taxon>
        <taxon>Niabella</taxon>
    </lineage>
</organism>
<dbReference type="GO" id="GO:0003723">
    <property type="term" value="F:RNA binding"/>
    <property type="evidence" value="ECO:0007669"/>
    <property type="project" value="InterPro"/>
</dbReference>
<evidence type="ECO:0000313" key="10">
    <source>
        <dbReference type="Proteomes" id="UP000003586"/>
    </source>
</evidence>
<proteinExistence type="inferred from homology"/>
<dbReference type="GO" id="GO:0160147">
    <property type="term" value="F:tRNA pseudouridine(38-40) synthase activity"/>
    <property type="evidence" value="ECO:0007669"/>
    <property type="project" value="UniProtKB-EC"/>
</dbReference>
<dbReference type="PIRSF" id="PIRSF001430">
    <property type="entry name" value="tRNA_psdUrid_synth"/>
    <property type="match status" value="1"/>
</dbReference>
<protein>
    <recommendedName>
        <fullName evidence="4">tRNA pseudouridine synthase A</fullName>
        <ecNumber evidence="4">5.4.99.12</ecNumber>
    </recommendedName>
    <alternativeName>
        <fullName evidence="4">tRNA pseudouridine(38-40) synthase</fullName>
    </alternativeName>
    <alternativeName>
        <fullName evidence="4">tRNA pseudouridylate synthase I</fullName>
    </alternativeName>
    <alternativeName>
        <fullName evidence="4">tRNA-uridine isomerase I</fullName>
    </alternativeName>
</protein>
<dbReference type="EMBL" id="CP007035">
    <property type="protein sequence ID" value="AHF15439.1"/>
    <property type="molecule type" value="Genomic_DNA"/>
</dbReference>
<dbReference type="PANTHER" id="PTHR11142">
    <property type="entry name" value="PSEUDOURIDYLATE SYNTHASE"/>
    <property type="match status" value="1"/>
</dbReference>
<dbReference type="STRING" id="929713.NIASO_10285"/>
<dbReference type="Gene3D" id="3.30.70.660">
    <property type="entry name" value="Pseudouridine synthase I, catalytic domain, C-terminal subdomain"/>
    <property type="match status" value="1"/>
</dbReference>
<evidence type="ECO:0000259" key="8">
    <source>
        <dbReference type="Pfam" id="PF01416"/>
    </source>
</evidence>
<evidence type="ECO:0000256" key="4">
    <source>
        <dbReference type="HAMAP-Rule" id="MF_00171"/>
    </source>
</evidence>
<sequence length="250" mass="28581">MRYFLEVSYKGTRYSGFQIQQTGSTIQGAIQKALSIFLKQPLVLTGSSRTDSGVHAQQNFFHFDCVQSFDPNWIYNLNAILPADIVIKNIFEVPPDAHSRFDAGSRSYQYNLYRFKNPFLADTAYYFPYKLDEEELQTAATLIKEYTDFTSFSKKNTQVKTCQCTIIESQWGTTEYGLYYQVTANRFLRGMVRALVATMLKVGRGRLSMDGFRQLLETPRFGAAFFDAPAHGLTLMKVNYPDDILLNVGF</sequence>
<comment type="similarity">
    <text evidence="1 4 7">Belongs to the tRNA pseudouridine synthase TruA family.</text>
</comment>
<reference evidence="9 10" key="1">
    <citation type="submission" date="2013-12" db="EMBL/GenBank/DDBJ databases">
        <authorList>
            <consortium name="DOE Joint Genome Institute"/>
            <person name="Eisen J."/>
            <person name="Huntemann M."/>
            <person name="Han J."/>
            <person name="Chen A."/>
            <person name="Kyrpides N."/>
            <person name="Mavromatis K."/>
            <person name="Markowitz V."/>
            <person name="Palaniappan K."/>
            <person name="Ivanova N."/>
            <person name="Schaumberg A."/>
            <person name="Pati A."/>
            <person name="Liolios K."/>
            <person name="Nordberg H.P."/>
            <person name="Cantor M.N."/>
            <person name="Hua S.X."/>
            <person name="Woyke T."/>
        </authorList>
    </citation>
    <scope>NUCLEOTIDE SEQUENCE [LARGE SCALE GENOMIC DNA]</scope>
    <source>
        <strain evidence="10">DSM 19437</strain>
    </source>
</reference>
<dbReference type="NCBIfam" id="TIGR00071">
    <property type="entry name" value="hisT_truA"/>
    <property type="match status" value="1"/>
</dbReference>
<dbReference type="PANTHER" id="PTHR11142:SF0">
    <property type="entry name" value="TRNA PSEUDOURIDINE SYNTHASE-LIKE 1"/>
    <property type="match status" value="1"/>
</dbReference>
<comment type="subunit">
    <text evidence="4">Homodimer.</text>
</comment>
<dbReference type="SUPFAM" id="SSF55120">
    <property type="entry name" value="Pseudouridine synthase"/>
    <property type="match status" value="1"/>
</dbReference>
<dbReference type="Pfam" id="PF01416">
    <property type="entry name" value="PseudoU_synth_1"/>
    <property type="match status" value="2"/>
</dbReference>
<keyword evidence="2 4" id="KW-0819">tRNA processing</keyword>
<dbReference type="OrthoDB" id="9811823at2"/>
<dbReference type="InterPro" id="IPR001406">
    <property type="entry name" value="PsdUridine_synth_TruA"/>
</dbReference>
<feature type="binding site" evidence="4 6">
    <location>
        <position position="108"/>
    </location>
    <ligand>
        <name>substrate</name>
    </ligand>
</feature>
<evidence type="ECO:0000313" key="9">
    <source>
        <dbReference type="EMBL" id="AHF15439.1"/>
    </source>
</evidence>
<dbReference type="HAMAP" id="MF_00171">
    <property type="entry name" value="TruA"/>
    <property type="match status" value="1"/>
</dbReference>
<gene>
    <name evidence="4" type="primary">truA</name>
    <name evidence="9" type="ORF">NIASO_10285</name>
</gene>
<keyword evidence="10" id="KW-1185">Reference proteome</keyword>
<feature type="domain" description="Pseudouridine synthase I TruA alpha/beta" evidence="8">
    <location>
        <begin position="148"/>
        <end position="241"/>
    </location>
</feature>
<dbReference type="InterPro" id="IPR020097">
    <property type="entry name" value="PsdUridine_synth_TruA_a/b_dom"/>
</dbReference>
<dbReference type="KEGG" id="nso:NIASO_10285"/>
<dbReference type="CDD" id="cd02570">
    <property type="entry name" value="PseudoU_synth_EcTruA"/>
    <property type="match status" value="1"/>
</dbReference>
<evidence type="ECO:0000256" key="7">
    <source>
        <dbReference type="RuleBase" id="RU003792"/>
    </source>
</evidence>
<dbReference type="FunFam" id="3.30.70.580:FF:000001">
    <property type="entry name" value="tRNA pseudouridine synthase A"/>
    <property type="match status" value="1"/>
</dbReference>
<dbReference type="InterPro" id="IPR020095">
    <property type="entry name" value="PsdUridine_synth_TruA_C"/>
</dbReference>
<dbReference type="InterPro" id="IPR020094">
    <property type="entry name" value="TruA/RsuA/RluB/E/F_N"/>
</dbReference>
<comment type="caution">
    <text evidence="4">Lacks conserved residue(s) required for the propagation of feature annotation.</text>
</comment>
<evidence type="ECO:0000256" key="3">
    <source>
        <dbReference type="ARBA" id="ARBA00023235"/>
    </source>
</evidence>
<evidence type="ECO:0000256" key="1">
    <source>
        <dbReference type="ARBA" id="ARBA00009375"/>
    </source>
</evidence>
<evidence type="ECO:0000256" key="5">
    <source>
        <dbReference type="PIRSR" id="PIRSR001430-1"/>
    </source>
</evidence>
<comment type="function">
    <text evidence="4">Formation of pseudouridine at positions 38, 39 and 40 in the anticodon stem and loop of transfer RNAs.</text>
</comment>
<dbReference type="HOGENOM" id="CLU_014673_0_1_10"/>
<dbReference type="InterPro" id="IPR020103">
    <property type="entry name" value="PsdUridine_synth_cat_dom_sf"/>
</dbReference>
<evidence type="ECO:0000256" key="2">
    <source>
        <dbReference type="ARBA" id="ARBA00022694"/>
    </source>
</evidence>
<dbReference type="eggNOG" id="COG0101">
    <property type="taxonomic scope" value="Bacteria"/>
</dbReference>